<organism evidence="1 2">
    <name type="scientific">Lineolata rhizophorae</name>
    <dbReference type="NCBI Taxonomy" id="578093"/>
    <lineage>
        <taxon>Eukaryota</taxon>
        <taxon>Fungi</taxon>
        <taxon>Dikarya</taxon>
        <taxon>Ascomycota</taxon>
        <taxon>Pezizomycotina</taxon>
        <taxon>Dothideomycetes</taxon>
        <taxon>Dothideomycetes incertae sedis</taxon>
        <taxon>Lineolatales</taxon>
        <taxon>Lineolataceae</taxon>
        <taxon>Lineolata</taxon>
    </lineage>
</organism>
<sequence length="233" mass="24933">MVLYPVSYATACLLIPNEESVICASVTERASCPGQELLSPEHLAPAVASRPIGLQRCLRPKMLCGATCRIQYLGSTVVPSHGVGFANAALAIAPFLKFRSGPGTGRRRQRHCSGPAAACFTSFIAGLHCFEAAALIVLCFHSLPCQPACLLPAALGRLRYFLVLAAPHIPFFRFLSLIRTITTLLLSALLPSASLSIPASFSRQVLELDDAETRCAVRGSPGRRSYEPFGHIA</sequence>
<accession>A0A6A6PC34</accession>
<dbReference type="EMBL" id="MU001671">
    <property type="protein sequence ID" value="KAF2461541.1"/>
    <property type="molecule type" value="Genomic_DNA"/>
</dbReference>
<protein>
    <submittedName>
        <fullName evidence="1">Uncharacterized protein</fullName>
    </submittedName>
</protein>
<name>A0A6A6PC34_9PEZI</name>
<reference evidence="1" key="1">
    <citation type="journal article" date="2020" name="Stud. Mycol.">
        <title>101 Dothideomycetes genomes: a test case for predicting lifestyles and emergence of pathogens.</title>
        <authorList>
            <person name="Haridas S."/>
            <person name="Albert R."/>
            <person name="Binder M."/>
            <person name="Bloem J."/>
            <person name="Labutti K."/>
            <person name="Salamov A."/>
            <person name="Andreopoulos B."/>
            <person name="Baker S."/>
            <person name="Barry K."/>
            <person name="Bills G."/>
            <person name="Bluhm B."/>
            <person name="Cannon C."/>
            <person name="Castanera R."/>
            <person name="Culley D."/>
            <person name="Daum C."/>
            <person name="Ezra D."/>
            <person name="Gonzalez J."/>
            <person name="Henrissat B."/>
            <person name="Kuo A."/>
            <person name="Liang C."/>
            <person name="Lipzen A."/>
            <person name="Lutzoni F."/>
            <person name="Magnuson J."/>
            <person name="Mondo S."/>
            <person name="Nolan M."/>
            <person name="Ohm R."/>
            <person name="Pangilinan J."/>
            <person name="Park H.-J."/>
            <person name="Ramirez L."/>
            <person name="Alfaro M."/>
            <person name="Sun H."/>
            <person name="Tritt A."/>
            <person name="Yoshinaga Y."/>
            <person name="Zwiers L.-H."/>
            <person name="Turgeon B."/>
            <person name="Goodwin S."/>
            <person name="Spatafora J."/>
            <person name="Crous P."/>
            <person name="Grigoriev I."/>
        </authorList>
    </citation>
    <scope>NUCLEOTIDE SEQUENCE</scope>
    <source>
        <strain evidence="1">ATCC 16933</strain>
    </source>
</reference>
<evidence type="ECO:0000313" key="1">
    <source>
        <dbReference type="EMBL" id="KAF2461541.1"/>
    </source>
</evidence>
<dbReference type="Proteomes" id="UP000799766">
    <property type="component" value="Unassembled WGS sequence"/>
</dbReference>
<keyword evidence="2" id="KW-1185">Reference proteome</keyword>
<gene>
    <name evidence="1" type="ORF">BDY21DRAFT_89527</name>
</gene>
<evidence type="ECO:0000313" key="2">
    <source>
        <dbReference type="Proteomes" id="UP000799766"/>
    </source>
</evidence>
<proteinExistence type="predicted"/>
<dbReference type="AlphaFoldDB" id="A0A6A6PC34"/>